<evidence type="ECO:0000256" key="1">
    <source>
        <dbReference type="SAM" id="MobiDB-lite"/>
    </source>
</evidence>
<accession>K3ZYV3</accession>
<reference evidence="2" key="2">
    <citation type="submission" date="2018-08" db="UniProtKB">
        <authorList>
            <consortium name="EnsemblPlants"/>
        </authorList>
    </citation>
    <scope>IDENTIFICATION</scope>
    <source>
        <strain evidence="2">Yugu1</strain>
    </source>
</reference>
<dbReference type="EnsemblPlants" id="KQL25651">
    <property type="protein sequence ID" value="KQL25651"/>
    <property type="gene ID" value="SETIT_031785mg"/>
</dbReference>
<dbReference type="Gramene" id="KQL25651">
    <property type="protein sequence ID" value="KQL25651"/>
    <property type="gene ID" value="SETIT_031785mg"/>
</dbReference>
<sequence length="64" mass="7432">MSQKRIKKSSAQPKIFSRPNTEISPSDAMHVLDLMQLAMHSFHTSETGDDVHQLSYRKYRLVTR</sequence>
<reference evidence="3" key="1">
    <citation type="journal article" date="2012" name="Nat. Biotechnol.">
        <title>Reference genome sequence of the model plant Setaria.</title>
        <authorList>
            <person name="Bennetzen J.L."/>
            <person name="Schmutz J."/>
            <person name="Wang H."/>
            <person name="Percifield R."/>
            <person name="Hawkins J."/>
            <person name="Pontaroli A.C."/>
            <person name="Estep M."/>
            <person name="Feng L."/>
            <person name="Vaughn J.N."/>
            <person name="Grimwood J."/>
            <person name="Jenkins J."/>
            <person name="Barry K."/>
            <person name="Lindquist E."/>
            <person name="Hellsten U."/>
            <person name="Deshpande S."/>
            <person name="Wang X."/>
            <person name="Wu X."/>
            <person name="Mitros T."/>
            <person name="Triplett J."/>
            <person name="Yang X."/>
            <person name="Ye C.Y."/>
            <person name="Mauro-Herrera M."/>
            <person name="Wang L."/>
            <person name="Li P."/>
            <person name="Sharma M."/>
            <person name="Sharma R."/>
            <person name="Ronald P.C."/>
            <person name="Panaud O."/>
            <person name="Kellogg E.A."/>
            <person name="Brutnell T.P."/>
            <person name="Doust A.N."/>
            <person name="Tuskan G.A."/>
            <person name="Rokhsar D."/>
            <person name="Devos K.M."/>
        </authorList>
    </citation>
    <scope>NUCLEOTIDE SEQUENCE [LARGE SCALE GENOMIC DNA]</scope>
    <source>
        <strain evidence="3">cv. Yugu1</strain>
    </source>
</reference>
<dbReference type="InParanoid" id="K3ZYV3"/>
<protein>
    <submittedName>
        <fullName evidence="2">Uncharacterized protein</fullName>
    </submittedName>
</protein>
<organism evidence="2 3">
    <name type="scientific">Setaria italica</name>
    <name type="common">Foxtail millet</name>
    <name type="synonym">Panicum italicum</name>
    <dbReference type="NCBI Taxonomy" id="4555"/>
    <lineage>
        <taxon>Eukaryota</taxon>
        <taxon>Viridiplantae</taxon>
        <taxon>Streptophyta</taxon>
        <taxon>Embryophyta</taxon>
        <taxon>Tracheophyta</taxon>
        <taxon>Spermatophyta</taxon>
        <taxon>Magnoliopsida</taxon>
        <taxon>Liliopsida</taxon>
        <taxon>Poales</taxon>
        <taxon>Poaceae</taxon>
        <taxon>PACMAD clade</taxon>
        <taxon>Panicoideae</taxon>
        <taxon>Panicodae</taxon>
        <taxon>Paniceae</taxon>
        <taxon>Cenchrinae</taxon>
        <taxon>Setaria</taxon>
    </lineage>
</organism>
<dbReference type="Proteomes" id="UP000004995">
    <property type="component" value="Unassembled WGS sequence"/>
</dbReference>
<keyword evidence="3" id="KW-1185">Reference proteome</keyword>
<dbReference type="EMBL" id="AGNK02001239">
    <property type="status" value="NOT_ANNOTATED_CDS"/>
    <property type="molecule type" value="Genomic_DNA"/>
</dbReference>
<name>K3ZYV3_SETIT</name>
<evidence type="ECO:0000313" key="3">
    <source>
        <dbReference type="Proteomes" id="UP000004995"/>
    </source>
</evidence>
<feature type="region of interest" description="Disordered" evidence="1">
    <location>
        <begin position="1"/>
        <end position="23"/>
    </location>
</feature>
<dbReference type="AlphaFoldDB" id="K3ZYV3"/>
<dbReference type="HOGENOM" id="CLU_2871873_0_0_1"/>
<evidence type="ECO:0000313" key="2">
    <source>
        <dbReference type="EnsemblPlants" id="KQL25651"/>
    </source>
</evidence>
<proteinExistence type="predicted"/>